<evidence type="ECO:0000313" key="7">
    <source>
        <dbReference type="EMBL" id="CEM44970.1"/>
    </source>
</evidence>
<keyword evidence="2" id="KW-0732">Signal</keyword>
<dbReference type="InterPro" id="IPR000742">
    <property type="entry name" value="EGF"/>
</dbReference>
<dbReference type="InterPro" id="IPR052235">
    <property type="entry name" value="Nephronectin_domain"/>
</dbReference>
<dbReference type="InterPro" id="IPR018097">
    <property type="entry name" value="EGF_Ca-bd_CS"/>
</dbReference>
<evidence type="ECO:0000256" key="1">
    <source>
        <dbReference type="ARBA" id="ARBA00022536"/>
    </source>
</evidence>
<keyword evidence="1 5" id="KW-0245">EGF-like domain</keyword>
<feature type="domain" description="EGF-like" evidence="6">
    <location>
        <begin position="154"/>
        <end position="195"/>
    </location>
</feature>
<protein>
    <recommendedName>
        <fullName evidence="6">EGF-like domain-containing protein</fullName>
    </recommendedName>
</protein>
<dbReference type="InterPro" id="IPR009030">
    <property type="entry name" value="Growth_fac_rcpt_cys_sf"/>
</dbReference>
<dbReference type="AlphaFoldDB" id="A0A0G4HLH4"/>
<dbReference type="PROSITE" id="PS01186">
    <property type="entry name" value="EGF_2"/>
    <property type="match status" value="1"/>
</dbReference>
<dbReference type="Pfam" id="PF07645">
    <property type="entry name" value="EGF_CA"/>
    <property type="match status" value="2"/>
</dbReference>
<dbReference type="PROSITE" id="PS50026">
    <property type="entry name" value="EGF_3"/>
    <property type="match status" value="2"/>
</dbReference>
<dbReference type="FunFam" id="2.10.25.10:FF:000038">
    <property type="entry name" value="Fibrillin 2"/>
    <property type="match status" value="1"/>
</dbReference>
<dbReference type="SUPFAM" id="SSF57184">
    <property type="entry name" value="Growth factor receptor domain"/>
    <property type="match status" value="1"/>
</dbReference>
<organism evidence="7">
    <name type="scientific">Chromera velia CCMP2878</name>
    <dbReference type="NCBI Taxonomy" id="1169474"/>
    <lineage>
        <taxon>Eukaryota</taxon>
        <taxon>Sar</taxon>
        <taxon>Alveolata</taxon>
        <taxon>Colpodellida</taxon>
        <taxon>Chromeraceae</taxon>
        <taxon>Chromera</taxon>
    </lineage>
</organism>
<dbReference type="VEuPathDB" id="CryptoDB:Cvel_28754"/>
<dbReference type="SMART" id="SM00179">
    <property type="entry name" value="EGF_CA"/>
    <property type="match status" value="2"/>
</dbReference>
<accession>A0A0G4HLH4</accession>
<sequence length="267" mass="28820">MDLSSLTLAHFDFNLSFSLLDQASNFGFLKPEGFYSSVIAQGTLGSQQRGVLPLRGGSTWAHTEYFKLDSSSAQEHTQIVLLSMTSLKSIGGVATALEEEPGATVLDECALGRHSCNTIHGLCVNTLDSFFCACNLGWTPEWDWTPEGDTNCRDVDECTTQVHNCNTANGYCINVWGSFRCNCNVGYTGDGVACNAQMSTLKARYSFEEGEEHLNTATTEFGNLNFLTSSGILWPSNGALPLEGSEDTPSKWAVSEGAVSIDHTHGS</sequence>
<dbReference type="PANTHER" id="PTHR24050:SF28">
    <property type="entry name" value="UROMODULIN-LIKE"/>
    <property type="match status" value="1"/>
</dbReference>
<dbReference type="InterPro" id="IPR049883">
    <property type="entry name" value="NOTCH1_EGF-like"/>
</dbReference>
<feature type="domain" description="EGF-like" evidence="6">
    <location>
        <begin position="105"/>
        <end position="141"/>
    </location>
</feature>
<dbReference type="InterPro" id="IPR000152">
    <property type="entry name" value="EGF-type_Asp/Asn_hydroxyl_site"/>
</dbReference>
<name>A0A0G4HLH4_9ALVE</name>
<dbReference type="InterPro" id="IPR001881">
    <property type="entry name" value="EGF-like_Ca-bd_dom"/>
</dbReference>
<dbReference type="CDD" id="cd00054">
    <property type="entry name" value="EGF_CA"/>
    <property type="match status" value="2"/>
</dbReference>
<comment type="caution">
    <text evidence="5">Lacks conserved residue(s) required for the propagation of feature annotation.</text>
</comment>
<gene>
    <name evidence="7" type="ORF">Cvel_28754</name>
</gene>
<dbReference type="GO" id="GO:0005509">
    <property type="term" value="F:calcium ion binding"/>
    <property type="evidence" value="ECO:0007669"/>
    <property type="project" value="InterPro"/>
</dbReference>
<dbReference type="SMART" id="SM00181">
    <property type="entry name" value="EGF"/>
    <property type="match status" value="2"/>
</dbReference>
<dbReference type="PANTHER" id="PTHR24050">
    <property type="entry name" value="PA14 DOMAIN-CONTAINING PROTEIN"/>
    <property type="match status" value="1"/>
</dbReference>
<evidence type="ECO:0000256" key="4">
    <source>
        <dbReference type="ARBA" id="ARBA00023157"/>
    </source>
</evidence>
<keyword evidence="3" id="KW-0677">Repeat</keyword>
<dbReference type="PROSITE" id="PS01187">
    <property type="entry name" value="EGF_CA"/>
    <property type="match status" value="1"/>
</dbReference>
<reference evidence="7" key="1">
    <citation type="submission" date="2014-11" db="EMBL/GenBank/DDBJ databases">
        <authorList>
            <person name="Otto D Thomas"/>
            <person name="Naeem Raeece"/>
        </authorList>
    </citation>
    <scope>NUCLEOTIDE SEQUENCE</scope>
</reference>
<dbReference type="PROSITE" id="PS00010">
    <property type="entry name" value="ASX_HYDROXYL"/>
    <property type="match status" value="2"/>
</dbReference>
<keyword evidence="4" id="KW-1015">Disulfide bond</keyword>
<evidence type="ECO:0000256" key="2">
    <source>
        <dbReference type="ARBA" id="ARBA00022729"/>
    </source>
</evidence>
<proteinExistence type="predicted"/>
<evidence type="ECO:0000256" key="5">
    <source>
        <dbReference type="PROSITE-ProRule" id="PRU00076"/>
    </source>
</evidence>
<dbReference type="PhylomeDB" id="A0A0G4HLH4"/>
<evidence type="ECO:0000256" key="3">
    <source>
        <dbReference type="ARBA" id="ARBA00022737"/>
    </source>
</evidence>
<dbReference type="EMBL" id="CDMZ01003062">
    <property type="protein sequence ID" value="CEM44970.1"/>
    <property type="molecule type" value="Genomic_DNA"/>
</dbReference>
<evidence type="ECO:0000259" key="6">
    <source>
        <dbReference type="PROSITE" id="PS50026"/>
    </source>
</evidence>
<dbReference type="Gene3D" id="2.10.25.10">
    <property type="entry name" value="Laminin"/>
    <property type="match status" value="2"/>
</dbReference>